<accession>A0A7J5Y549</accession>
<dbReference type="Proteomes" id="UP000518266">
    <property type="component" value="Unassembled WGS sequence"/>
</dbReference>
<evidence type="ECO:0000256" key="1">
    <source>
        <dbReference type="SAM" id="MobiDB-lite"/>
    </source>
</evidence>
<gene>
    <name evidence="2" type="ORF">F7725_002626</name>
</gene>
<keyword evidence="3" id="KW-1185">Reference proteome</keyword>
<sequence length="293" mass="31301">MRYTIISVSSVCLQCLFSVSSVSLQCVFSVSSVCLQCLFSVSSVCLQCVFSVSSVLFSVSSVSLSVSSVSLQCVFSVSSVSLQCLFSVSSVSLQCVFSVSSVCLQCLFSVSSVSLQCVFMCLQCLFTVSSVSLQCLRLSVSSVCLQCLFSVFIPGVFVLQRLQRHSASRDAAIYGEEGSDETGGDALLWPAECVEAAGRGRSDLWKINAFPSRSAKKSLCFCLRVSLQDTDAAGKAGYTRCVSRGSTRAPPSHQPSDGGAPQPRAPPALPPRHANHQRDHPLPELHTVPPEPQ</sequence>
<comment type="caution">
    <text evidence="2">The sequence shown here is derived from an EMBL/GenBank/DDBJ whole genome shotgun (WGS) entry which is preliminary data.</text>
</comment>
<dbReference type="OrthoDB" id="8251006at2759"/>
<proteinExistence type="predicted"/>
<dbReference type="EMBL" id="JAAKFY010000018">
    <property type="protein sequence ID" value="KAF3843777.1"/>
    <property type="molecule type" value="Genomic_DNA"/>
</dbReference>
<dbReference type="AlphaFoldDB" id="A0A7J5Y549"/>
<protein>
    <submittedName>
        <fullName evidence="2">Uncharacterized protein</fullName>
    </submittedName>
</protein>
<feature type="region of interest" description="Disordered" evidence="1">
    <location>
        <begin position="242"/>
        <end position="293"/>
    </location>
</feature>
<organism evidence="2 3">
    <name type="scientific">Dissostichus mawsoni</name>
    <name type="common">Antarctic cod</name>
    <dbReference type="NCBI Taxonomy" id="36200"/>
    <lineage>
        <taxon>Eukaryota</taxon>
        <taxon>Metazoa</taxon>
        <taxon>Chordata</taxon>
        <taxon>Craniata</taxon>
        <taxon>Vertebrata</taxon>
        <taxon>Euteleostomi</taxon>
        <taxon>Actinopterygii</taxon>
        <taxon>Neopterygii</taxon>
        <taxon>Teleostei</taxon>
        <taxon>Neoteleostei</taxon>
        <taxon>Acanthomorphata</taxon>
        <taxon>Eupercaria</taxon>
        <taxon>Perciformes</taxon>
        <taxon>Notothenioidei</taxon>
        <taxon>Nototheniidae</taxon>
        <taxon>Dissostichus</taxon>
    </lineage>
</organism>
<name>A0A7J5Y549_DISMA</name>
<evidence type="ECO:0000313" key="3">
    <source>
        <dbReference type="Proteomes" id="UP000518266"/>
    </source>
</evidence>
<reference evidence="2 3" key="1">
    <citation type="submission" date="2020-03" db="EMBL/GenBank/DDBJ databases">
        <title>Dissostichus mawsoni Genome sequencing and assembly.</title>
        <authorList>
            <person name="Park H."/>
        </authorList>
    </citation>
    <scope>NUCLEOTIDE SEQUENCE [LARGE SCALE GENOMIC DNA]</scope>
    <source>
        <strain evidence="2">DM0001</strain>
        <tissue evidence="2">Muscle</tissue>
    </source>
</reference>
<evidence type="ECO:0000313" key="2">
    <source>
        <dbReference type="EMBL" id="KAF3843777.1"/>
    </source>
</evidence>